<evidence type="ECO:0000256" key="11">
    <source>
        <dbReference type="RuleBase" id="RU004384"/>
    </source>
</evidence>
<evidence type="ECO:0000313" key="12">
    <source>
        <dbReference type="Ensembl" id="ENSACLP00000006432.2"/>
    </source>
</evidence>
<reference evidence="12" key="1">
    <citation type="submission" date="2018-05" db="EMBL/GenBank/DDBJ databases">
        <authorList>
            <person name="Datahose"/>
        </authorList>
    </citation>
    <scope>NUCLEOTIDE SEQUENCE</scope>
</reference>
<dbReference type="FunFam" id="3.10.20.90:FF:000037">
    <property type="entry name" value="Gamma-aminobutyric acid receptor-associated protein-like 1"/>
    <property type="match status" value="1"/>
</dbReference>
<evidence type="ECO:0000256" key="7">
    <source>
        <dbReference type="ARBA" id="ARBA00023136"/>
    </source>
</evidence>
<dbReference type="Gene3D" id="3.10.20.90">
    <property type="entry name" value="Phosphatidylinositol 3-kinase Catalytic Subunit, Chain A, domain 1"/>
    <property type="match status" value="1"/>
</dbReference>
<dbReference type="GeneTree" id="ENSGT00940000166995"/>
<dbReference type="PANTHER" id="PTHR10969">
    <property type="entry name" value="MICROTUBULE-ASSOCIATED PROTEINS 1A/1B LIGHT CHAIN 3-RELATED"/>
    <property type="match status" value="1"/>
</dbReference>
<protein>
    <recommendedName>
        <fullName evidence="14">GABA(A) receptor-associated protein b</fullName>
    </recommendedName>
</protein>
<comment type="similarity">
    <text evidence="3 11">Belongs to the ATG8 family.</text>
</comment>
<evidence type="ECO:0000256" key="10">
    <source>
        <dbReference type="PIRSR" id="PIRSR604241-50"/>
    </source>
</evidence>
<reference evidence="12" key="2">
    <citation type="submission" date="2025-08" db="UniProtKB">
        <authorList>
            <consortium name="Ensembl"/>
        </authorList>
    </citation>
    <scope>IDENTIFICATION</scope>
</reference>
<dbReference type="OMA" id="AVYQEHK"/>
<dbReference type="Pfam" id="PF02991">
    <property type="entry name" value="ATG8"/>
    <property type="match status" value="1"/>
</dbReference>
<feature type="lipid moiety-binding region" description="Phosphatidylserine amidated glycine; alternate" evidence="10">
    <location>
        <position position="146"/>
    </location>
</feature>
<dbReference type="Proteomes" id="UP000265100">
    <property type="component" value="Chromosome 3"/>
</dbReference>
<dbReference type="InterPro" id="IPR004241">
    <property type="entry name" value="Atg8-like"/>
</dbReference>
<sequence>FASFVCYGVMSRKPRVIRGNLVGTVFTIKYMKFQYKEEHPFEKRRSEGEKIRKKYPDRVPVIVEKAPKARIGDLDKKKYLVPSDLTVGQFYFLIRKRIHLRAEDALFFFVNNVIPPTSATMGLLYQEHHEEDFFLYIAYSDESVYGDSQREI</sequence>
<dbReference type="Bgee" id="ENSACLG00000004351">
    <property type="expression patterns" value="Expressed in brain and 8 other cell types or tissues"/>
</dbReference>
<evidence type="ECO:0000256" key="6">
    <source>
        <dbReference type="ARBA" id="ARBA00023006"/>
    </source>
</evidence>
<evidence type="ECO:0000256" key="8">
    <source>
        <dbReference type="ARBA" id="ARBA00023288"/>
    </source>
</evidence>
<keyword evidence="8 10" id="KW-0449">Lipoprotein</keyword>
<evidence type="ECO:0000256" key="1">
    <source>
        <dbReference type="ARBA" id="ARBA00004308"/>
    </source>
</evidence>
<dbReference type="GO" id="GO:0031410">
    <property type="term" value="C:cytoplasmic vesicle"/>
    <property type="evidence" value="ECO:0007669"/>
    <property type="project" value="UniProtKB-KW"/>
</dbReference>
<organism evidence="12 13">
    <name type="scientific">Astatotilapia calliptera</name>
    <name type="common">Eastern happy</name>
    <name type="synonym">Chromis callipterus</name>
    <dbReference type="NCBI Taxonomy" id="8154"/>
    <lineage>
        <taxon>Eukaryota</taxon>
        <taxon>Metazoa</taxon>
        <taxon>Chordata</taxon>
        <taxon>Craniata</taxon>
        <taxon>Vertebrata</taxon>
        <taxon>Euteleostomi</taxon>
        <taxon>Actinopterygii</taxon>
        <taxon>Neopterygii</taxon>
        <taxon>Teleostei</taxon>
        <taxon>Neoteleostei</taxon>
        <taxon>Acanthomorphata</taxon>
        <taxon>Ovalentaria</taxon>
        <taxon>Cichlomorphae</taxon>
        <taxon>Cichliformes</taxon>
        <taxon>Cichlidae</taxon>
        <taxon>African cichlids</taxon>
        <taxon>Pseudocrenilabrinae</taxon>
        <taxon>Haplochromini</taxon>
        <taxon>Astatotilapia</taxon>
    </lineage>
</organism>
<dbReference type="InterPro" id="IPR029071">
    <property type="entry name" value="Ubiquitin-like_domsf"/>
</dbReference>
<evidence type="ECO:0000256" key="5">
    <source>
        <dbReference type="ARBA" id="ARBA00022701"/>
    </source>
</evidence>
<comment type="subcellular location">
    <subcellularLocation>
        <location evidence="2">Cytoplasmic vesicle</location>
        <location evidence="2">Autophagosome</location>
    </subcellularLocation>
    <subcellularLocation>
        <location evidence="1">Endomembrane system</location>
    </subcellularLocation>
</comment>
<dbReference type="GO" id="GO:0005874">
    <property type="term" value="C:microtubule"/>
    <property type="evidence" value="ECO:0007669"/>
    <property type="project" value="UniProtKB-KW"/>
</dbReference>
<evidence type="ECO:0008006" key="14">
    <source>
        <dbReference type="Google" id="ProtNLM"/>
    </source>
</evidence>
<evidence type="ECO:0000256" key="9">
    <source>
        <dbReference type="ARBA" id="ARBA00023329"/>
    </source>
</evidence>
<dbReference type="AlphaFoldDB" id="A0A3P8NNR3"/>
<dbReference type="SUPFAM" id="SSF54236">
    <property type="entry name" value="Ubiquitin-like"/>
    <property type="match status" value="1"/>
</dbReference>
<evidence type="ECO:0000313" key="13">
    <source>
        <dbReference type="Proteomes" id="UP000265100"/>
    </source>
</evidence>
<keyword evidence="13" id="KW-1185">Reference proteome</keyword>
<keyword evidence="6 11" id="KW-0072">Autophagy</keyword>
<evidence type="ECO:0000256" key="2">
    <source>
        <dbReference type="ARBA" id="ARBA00004419"/>
    </source>
</evidence>
<keyword evidence="9" id="KW-0968">Cytoplasmic vesicle</keyword>
<reference evidence="12" key="3">
    <citation type="submission" date="2025-09" db="UniProtKB">
        <authorList>
            <consortium name="Ensembl"/>
        </authorList>
    </citation>
    <scope>IDENTIFICATION</scope>
</reference>
<dbReference type="GO" id="GO:0012505">
    <property type="term" value="C:endomembrane system"/>
    <property type="evidence" value="ECO:0007669"/>
    <property type="project" value="UniProtKB-SubCell"/>
</dbReference>
<dbReference type="GO" id="GO:0006914">
    <property type="term" value="P:autophagy"/>
    <property type="evidence" value="ECO:0007669"/>
    <property type="project" value="UniProtKB-KW"/>
</dbReference>
<keyword evidence="4" id="KW-0963">Cytoplasm</keyword>
<keyword evidence="7" id="KW-0472">Membrane</keyword>
<evidence type="ECO:0000256" key="4">
    <source>
        <dbReference type="ARBA" id="ARBA00022490"/>
    </source>
</evidence>
<evidence type="ECO:0000256" key="3">
    <source>
        <dbReference type="ARBA" id="ARBA00007293"/>
    </source>
</evidence>
<name>A0A3P8NNR3_ASTCA</name>
<dbReference type="CDD" id="cd17232">
    <property type="entry name" value="Ubl_ATG8_GABARAP"/>
    <property type="match status" value="1"/>
</dbReference>
<dbReference type="GO" id="GO:0005776">
    <property type="term" value="C:autophagosome"/>
    <property type="evidence" value="ECO:0007669"/>
    <property type="project" value="UniProtKB-SubCell"/>
</dbReference>
<accession>A0A3P8NNR3</accession>
<proteinExistence type="inferred from homology"/>
<keyword evidence="5" id="KW-0493">Microtubule</keyword>
<dbReference type="Ensembl" id="ENSACLT00000006579.2">
    <property type="protein sequence ID" value="ENSACLP00000006432.2"/>
    <property type="gene ID" value="ENSACLG00000004351.2"/>
</dbReference>
<dbReference type="OrthoDB" id="6738456at2759"/>